<evidence type="ECO:0000256" key="7">
    <source>
        <dbReference type="RuleBase" id="RU361153"/>
    </source>
</evidence>
<dbReference type="EMBL" id="JBBMQO010000004">
    <property type="protein sequence ID" value="MEM5501731.1"/>
    <property type="molecule type" value="Genomic_DNA"/>
</dbReference>
<organism evidence="9 10">
    <name type="scientific">Ahrensia kielensis</name>
    <dbReference type="NCBI Taxonomy" id="76980"/>
    <lineage>
        <taxon>Bacteria</taxon>
        <taxon>Pseudomonadati</taxon>
        <taxon>Pseudomonadota</taxon>
        <taxon>Alphaproteobacteria</taxon>
        <taxon>Hyphomicrobiales</taxon>
        <taxon>Ahrensiaceae</taxon>
        <taxon>Ahrensia</taxon>
    </lineage>
</organism>
<keyword evidence="4" id="KW-0119">Carbohydrate metabolism</keyword>
<gene>
    <name evidence="9" type="ORF">WNY59_09025</name>
</gene>
<accession>A0ABU9T6H5</accession>
<dbReference type="InterPro" id="IPR017853">
    <property type="entry name" value="GH"/>
</dbReference>
<keyword evidence="2 7" id="KW-0378">Hydrolase</keyword>
<dbReference type="InterPro" id="IPR050386">
    <property type="entry name" value="Glycosyl_hydrolase_5"/>
</dbReference>
<comment type="similarity">
    <text evidence="1 7">Belongs to the glycosyl hydrolase 5 (cellulase A) family.</text>
</comment>
<dbReference type="Gene3D" id="3.20.20.80">
    <property type="entry name" value="Glycosidases"/>
    <property type="match status" value="1"/>
</dbReference>
<keyword evidence="6" id="KW-0624">Polysaccharide degradation</keyword>
<keyword evidence="10" id="KW-1185">Reference proteome</keyword>
<dbReference type="SUPFAM" id="SSF51445">
    <property type="entry name" value="(Trans)glycosidases"/>
    <property type="match status" value="1"/>
</dbReference>
<name>A0ABU9T6H5_9HYPH</name>
<keyword evidence="3" id="KW-0136">Cellulose degradation</keyword>
<feature type="domain" description="Glycoside hydrolase family 5" evidence="8">
    <location>
        <begin position="77"/>
        <end position="408"/>
    </location>
</feature>
<dbReference type="RefSeq" id="WP_342848175.1">
    <property type="nucleotide sequence ID" value="NZ_JBBMQO010000004.1"/>
</dbReference>
<evidence type="ECO:0000256" key="3">
    <source>
        <dbReference type="ARBA" id="ARBA00023001"/>
    </source>
</evidence>
<evidence type="ECO:0000256" key="2">
    <source>
        <dbReference type="ARBA" id="ARBA00022801"/>
    </source>
</evidence>
<evidence type="ECO:0000259" key="8">
    <source>
        <dbReference type="Pfam" id="PF00150"/>
    </source>
</evidence>
<sequence length="435" mass="49274">MSASSFAWYLPAMIDFKQILIARFIAAVLAVTLIFNVTPTYAATFKAGRGISMDQWVTWPNESRWNDEDVLTNFPEWQQFVSDDALKTLRSDGLSTIRMPIDPAIFLHDEDQNRRETLLKNMHRAIDRILDADLKVIVDLHTITYGPDVEIIGLSKILNDDLIFVKYKELVASIAETLSDYDAEKVALEIINEPQYDCGSSDDMKIWQAQATQLHDAARKANDTITLVVPGACYASAQGLINLDPKAFGDKNIIWTFHSYEPFILTHQSAGWVSKPVSAFKNLPYPPSQLSSPAIRTLPDDNDRYIDSTLSGDERNNAGWYIRNELEEWGSDEDLVELLEEPFEKVAKWAARHDIAPDEIFLGEFGFIAQEYGKDFKIPSEWRIAYLKDMIALADKYQFGWSMWSFGGAFGMVQTFGGKTMPGDLIKELDLPKNN</sequence>
<proteinExistence type="inferred from homology"/>
<evidence type="ECO:0000256" key="1">
    <source>
        <dbReference type="ARBA" id="ARBA00005641"/>
    </source>
</evidence>
<dbReference type="PANTHER" id="PTHR31297:SF41">
    <property type="entry name" value="ENDOGLUCANASE, PUTATIVE (AFU_ORTHOLOGUE AFUA_5G01830)-RELATED"/>
    <property type="match status" value="1"/>
</dbReference>
<dbReference type="Proteomes" id="UP001477870">
    <property type="component" value="Unassembled WGS sequence"/>
</dbReference>
<dbReference type="PANTHER" id="PTHR31297">
    <property type="entry name" value="GLUCAN ENDO-1,6-BETA-GLUCOSIDASE B"/>
    <property type="match status" value="1"/>
</dbReference>
<dbReference type="InterPro" id="IPR001547">
    <property type="entry name" value="Glyco_hydro_5"/>
</dbReference>
<evidence type="ECO:0000256" key="4">
    <source>
        <dbReference type="ARBA" id="ARBA00023277"/>
    </source>
</evidence>
<comment type="caution">
    <text evidence="9">The sequence shown here is derived from an EMBL/GenBank/DDBJ whole genome shotgun (WGS) entry which is preliminary data.</text>
</comment>
<evidence type="ECO:0000256" key="6">
    <source>
        <dbReference type="ARBA" id="ARBA00023326"/>
    </source>
</evidence>
<protein>
    <submittedName>
        <fullName evidence="9">Cellulase family glycosylhydrolase</fullName>
    </submittedName>
</protein>
<evidence type="ECO:0000313" key="10">
    <source>
        <dbReference type="Proteomes" id="UP001477870"/>
    </source>
</evidence>
<evidence type="ECO:0000313" key="9">
    <source>
        <dbReference type="EMBL" id="MEM5501731.1"/>
    </source>
</evidence>
<dbReference type="Pfam" id="PF00150">
    <property type="entry name" value="Cellulase"/>
    <property type="match status" value="1"/>
</dbReference>
<evidence type="ECO:0000256" key="5">
    <source>
        <dbReference type="ARBA" id="ARBA00023295"/>
    </source>
</evidence>
<keyword evidence="5 7" id="KW-0326">Glycosidase</keyword>
<reference evidence="9 10" key="1">
    <citation type="submission" date="2024-03" db="EMBL/GenBank/DDBJ databases">
        <title>Community enrichment and isolation of bacterial strains for fucoidan degradation.</title>
        <authorList>
            <person name="Sichert A."/>
        </authorList>
    </citation>
    <scope>NUCLEOTIDE SEQUENCE [LARGE SCALE GENOMIC DNA]</scope>
    <source>
        <strain evidence="9 10">AS62</strain>
    </source>
</reference>